<dbReference type="Pfam" id="PF08012">
    <property type="entry name" value="DUF1702"/>
    <property type="match status" value="1"/>
</dbReference>
<dbReference type="InterPro" id="IPR012964">
    <property type="entry name" value="DUF1702"/>
</dbReference>
<sequence>MITKVLTAVVRRTMGLTPETFYAIVADRIGPQPDEDEIWAAIKPVPATLLDGFYAAMETPDHRRLLPRLDEIAPDLRGLAYEGAGMGLAVLDVVLPYKRRLPEFLAGPGAPYRMLIHIGIGVALPRLPRNPVRYLDDVDPFLRWMVLDGYGFHDGFFAMERTLDRQLIPAGFTGYARRAFDQGVGRSMWFTTAADVERVLAAVDAFPIARQGDLWSGIGVACAYAKDVTTREMVEALAAGAGPHASHFACGIALAAVLRQQSGLPAPHTDLACDVVWARSANEVAAEIALPTSTELPELPDQPAYEVWRTRIRQRWHSLADAEQLGREVRS</sequence>
<organism evidence="1 2">
    <name type="scientific">Nocardia rhizosphaerae</name>
    <dbReference type="NCBI Taxonomy" id="1691571"/>
    <lineage>
        <taxon>Bacteria</taxon>
        <taxon>Bacillati</taxon>
        <taxon>Actinomycetota</taxon>
        <taxon>Actinomycetes</taxon>
        <taxon>Mycobacteriales</taxon>
        <taxon>Nocardiaceae</taxon>
        <taxon>Nocardia</taxon>
    </lineage>
</organism>
<accession>A0ABV8LBN4</accession>
<dbReference type="Proteomes" id="UP001595767">
    <property type="component" value="Unassembled WGS sequence"/>
</dbReference>
<reference evidence="2" key="1">
    <citation type="journal article" date="2019" name="Int. J. Syst. Evol. Microbiol.">
        <title>The Global Catalogue of Microorganisms (GCM) 10K type strain sequencing project: providing services to taxonomists for standard genome sequencing and annotation.</title>
        <authorList>
            <consortium name="The Broad Institute Genomics Platform"/>
            <consortium name="The Broad Institute Genome Sequencing Center for Infectious Disease"/>
            <person name="Wu L."/>
            <person name="Ma J."/>
        </authorList>
    </citation>
    <scope>NUCLEOTIDE SEQUENCE [LARGE SCALE GENOMIC DNA]</scope>
    <source>
        <strain evidence="2">CGMCC 4.7204</strain>
    </source>
</reference>
<evidence type="ECO:0000313" key="1">
    <source>
        <dbReference type="EMBL" id="MFC4127913.1"/>
    </source>
</evidence>
<proteinExistence type="predicted"/>
<keyword evidence="2" id="KW-1185">Reference proteome</keyword>
<dbReference type="EMBL" id="JBHSBA010000015">
    <property type="protein sequence ID" value="MFC4127913.1"/>
    <property type="molecule type" value="Genomic_DNA"/>
</dbReference>
<dbReference type="RefSeq" id="WP_378553634.1">
    <property type="nucleotide sequence ID" value="NZ_JBHSBA010000015.1"/>
</dbReference>
<comment type="caution">
    <text evidence="1">The sequence shown here is derived from an EMBL/GenBank/DDBJ whole genome shotgun (WGS) entry which is preliminary data.</text>
</comment>
<name>A0ABV8LBN4_9NOCA</name>
<protein>
    <submittedName>
        <fullName evidence="1">DUF1702 family protein</fullName>
    </submittedName>
</protein>
<evidence type="ECO:0000313" key="2">
    <source>
        <dbReference type="Proteomes" id="UP001595767"/>
    </source>
</evidence>
<gene>
    <name evidence="1" type="ORF">ACFOW8_23590</name>
</gene>